<evidence type="ECO:0000313" key="4">
    <source>
        <dbReference type="Proteomes" id="UP000193100"/>
    </source>
</evidence>
<dbReference type="CDD" id="cd07067">
    <property type="entry name" value="HP_PGM_like"/>
    <property type="match status" value="1"/>
</dbReference>
<evidence type="ECO:0000313" key="3">
    <source>
        <dbReference type="EMBL" id="ARM86058.1"/>
    </source>
</evidence>
<dbReference type="Pfam" id="PF00300">
    <property type="entry name" value="His_Phos_1"/>
    <property type="match status" value="1"/>
</dbReference>
<feature type="active site" description="Proton donor/acceptor" evidence="1">
    <location>
        <position position="85"/>
    </location>
</feature>
<dbReference type="PIRSF" id="PIRSF000709">
    <property type="entry name" value="6PFK_2-Ptase"/>
    <property type="match status" value="1"/>
</dbReference>
<dbReference type="SMART" id="SM00855">
    <property type="entry name" value="PGAM"/>
    <property type="match status" value="1"/>
</dbReference>
<proteinExistence type="predicted"/>
<reference evidence="3 4" key="1">
    <citation type="submission" date="2017-04" db="EMBL/GenBank/DDBJ databases">
        <title>Genome Sequence of Marinobacter salarius strain SMR5 Isolated from a culture of the Diatom Skeletonema marinoi.</title>
        <authorList>
            <person name="Topel M."/>
            <person name="Pinder M.I.M."/>
            <person name="Johansson O.N."/>
            <person name="Kourtchenko O."/>
            <person name="Godhe A."/>
            <person name="Clarke A.K."/>
        </authorList>
    </citation>
    <scope>NUCLEOTIDE SEQUENCE [LARGE SCALE GENOMIC DNA]</scope>
    <source>
        <strain evidence="3 4">SMR5</strain>
    </source>
</reference>
<dbReference type="EC" id="3.1.3.3" evidence="3"/>
<dbReference type="GeneID" id="77257952"/>
<name>A0A1W6KF55_9GAMM</name>
<dbReference type="GO" id="GO:0005737">
    <property type="term" value="C:cytoplasm"/>
    <property type="evidence" value="ECO:0007669"/>
    <property type="project" value="TreeGrafter"/>
</dbReference>
<dbReference type="PANTHER" id="PTHR48100">
    <property type="entry name" value="BROAD-SPECIFICITY PHOSPHATASE YOR283W-RELATED"/>
    <property type="match status" value="1"/>
</dbReference>
<dbReference type="AlphaFoldDB" id="A0A1W6KF55"/>
<dbReference type="STRING" id="1420917.AU15_18990"/>
<evidence type="ECO:0000256" key="2">
    <source>
        <dbReference type="PIRSR" id="PIRSR613078-2"/>
    </source>
</evidence>
<protein>
    <submittedName>
        <fullName evidence="3">Phosphoserine phosphatase 1</fullName>
        <ecNumber evidence="3">3.1.3.3</ecNumber>
    </submittedName>
</protein>
<dbReference type="Gene3D" id="3.40.50.1240">
    <property type="entry name" value="Phosphoglycerate mutase-like"/>
    <property type="match status" value="1"/>
</dbReference>
<evidence type="ECO:0000256" key="1">
    <source>
        <dbReference type="PIRSR" id="PIRSR613078-1"/>
    </source>
</evidence>
<gene>
    <name evidence="3" type="primary">pspA</name>
    <name evidence="3" type="ORF">MARSALSMR5_04038</name>
</gene>
<dbReference type="GO" id="GO:0016791">
    <property type="term" value="F:phosphatase activity"/>
    <property type="evidence" value="ECO:0007669"/>
    <property type="project" value="TreeGrafter"/>
</dbReference>
<dbReference type="Proteomes" id="UP000193100">
    <property type="component" value="Chromosome"/>
</dbReference>
<feature type="binding site" evidence="2">
    <location>
        <position position="61"/>
    </location>
    <ligand>
        <name>substrate</name>
    </ligand>
</feature>
<accession>A0A1W6KF55</accession>
<dbReference type="RefSeq" id="WP_085681894.1">
    <property type="nucleotide sequence ID" value="NZ_CP020931.1"/>
</dbReference>
<sequence length="204" mass="23046">MTNNQNTTAFFDLIRHGEPAGGPMFRGSKDDPLSDTGWQQMNAAIRDDDQWDVIITSPLLRCRLFAEQLAEQRQIPLHQEPRLREIAFGDWEGRTSENIMADTPEALNRFWSDPVRYPPPGGEAITEFRQRVSSVWQDWQTQAAGKRVLVVCHGGVIRMLLAEVMGIPTERSFSALTVPYACRSRIRVDISEHGLLSCLQTHGA</sequence>
<dbReference type="EMBL" id="CP020931">
    <property type="protein sequence ID" value="ARM86058.1"/>
    <property type="molecule type" value="Genomic_DNA"/>
</dbReference>
<feature type="active site" description="Tele-phosphohistidine intermediate" evidence="1">
    <location>
        <position position="16"/>
    </location>
</feature>
<dbReference type="InterPro" id="IPR013078">
    <property type="entry name" value="His_Pase_superF_clade-1"/>
</dbReference>
<dbReference type="InterPro" id="IPR050275">
    <property type="entry name" value="PGM_Phosphatase"/>
</dbReference>
<dbReference type="InterPro" id="IPR029033">
    <property type="entry name" value="His_PPase_superfam"/>
</dbReference>
<dbReference type="SUPFAM" id="SSF53254">
    <property type="entry name" value="Phosphoglycerate mutase-like"/>
    <property type="match status" value="1"/>
</dbReference>
<dbReference type="PANTHER" id="PTHR48100:SF1">
    <property type="entry name" value="HISTIDINE PHOSPHATASE FAMILY PROTEIN-RELATED"/>
    <property type="match status" value="1"/>
</dbReference>
<keyword evidence="3" id="KW-0378">Hydrolase</keyword>
<organism evidence="3 4">
    <name type="scientific">Marinobacter salarius</name>
    <dbReference type="NCBI Taxonomy" id="1420917"/>
    <lineage>
        <taxon>Bacteria</taxon>
        <taxon>Pseudomonadati</taxon>
        <taxon>Pseudomonadota</taxon>
        <taxon>Gammaproteobacteria</taxon>
        <taxon>Pseudomonadales</taxon>
        <taxon>Marinobacteraceae</taxon>
        <taxon>Marinobacter</taxon>
    </lineage>
</organism>